<evidence type="ECO:0000256" key="6">
    <source>
        <dbReference type="SAM" id="MobiDB-lite"/>
    </source>
</evidence>
<sequence length="344" mass="34696">MRRSVAIRRTQFAVAALSAGLVLLTGCSSSKSAPKSTGATTPAGAASSTGAAASSSSSASPGSDAFGQKANIQVPAGKPDGKLGVKVKIEGDGPAVADGSVVVLQYTAKLWRDGSDLGSSYDQGGKAAVEVEGQKQMLAGWEQGLKGQKAGSRVELVVPPALAFGDKGTQAGSVTIKADDTLLFDLDIIGVYPAVTADIATGPNALTDPNLPTVGTEVGTADPKVTVPAGKTAPTAGVYKPVIVGKGAPVKKGQTLVVQYEGLVWRTGQVFDSSFSKGKSLFATRIGVGDVVAGWDEGLVGQTVGSRVLLVVPPDKGYGAQGQPDAGIQGTDTMVFVVDILDAR</sequence>
<feature type="region of interest" description="Disordered" evidence="6">
    <location>
        <begin position="30"/>
        <end position="77"/>
    </location>
</feature>
<dbReference type="SUPFAM" id="SSF54534">
    <property type="entry name" value="FKBP-like"/>
    <property type="match status" value="2"/>
</dbReference>
<feature type="signal peptide" evidence="7">
    <location>
        <begin position="1"/>
        <end position="32"/>
    </location>
</feature>
<evidence type="ECO:0000256" key="7">
    <source>
        <dbReference type="SAM" id="SignalP"/>
    </source>
</evidence>
<dbReference type="PROSITE" id="PS51257">
    <property type="entry name" value="PROKAR_LIPOPROTEIN"/>
    <property type="match status" value="1"/>
</dbReference>
<protein>
    <recommendedName>
        <fullName evidence="2 5">peptidylprolyl isomerase</fullName>
        <ecNumber evidence="2 5">5.2.1.8</ecNumber>
    </recommendedName>
</protein>
<dbReference type="InterPro" id="IPR001179">
    <property type="entry name" value="PPIase_FKBP_dom"/>
</dbReference>
<evidence type="ECO:0000256" key="3">
    <source>
        <dbReference type="ARBA" id="ARBA00023110"/>
    </source>
</evidence>
<evidence type="ECO:0000313" key="9">
    <source>
        <dbReference type="EMBL" id="GAA2063130.1"/>
    </source>
</evidence>
<dbReference type="PANTHER" id="PTHR45779:SF7">
    <property type="entry name" value="PEPTIDYLPROLYL ISOMERASE"/>
    <property type="match status" value="1"/>
</dbReference>
<evidence type="ECO:0000256" key="2">
    <source>
        <dbReference type="ARBA" id="ARBA00013194"/>
    </source>
</evidence>
<dbReference type="InterPro" id="IPR046357">
    <property type="entry name" value="PPIase_dom_sf"/>
</dbReference>
<reference evidence="10" key="1">
    <citation type="journal article" date="2019" name="Int. J. Syst. Evol. Microbiol.">
        <title>The Global Catalogue of Microorganisms (GCM) 10K type strain sequencing project: providing services to taxonomists for standard genome sequencing and annotation.</title>
        <authorList>
            <consortium name="The Broad Institute Genomics Platform"/>
            <consortium name="The Broad Institute Genome Sequencing Center for Infectious Disease"/>
            <person name="Wu L."/>
            <person name="Ma J."/>
        </authorList>
    </citation>
    <scope>NUCLEOTIDE SEQUENCE [LARGE SCALE GENOMIC DNA]</scope>
    <source>
        <strain evidence="10">JCM 16014</strain>
    </source>
</reference>
<dbReference type="PANTHER" id="PTHR45779">
    <property type="entry name" value="PEPTIDYLPROLYL ISOMERASE"/>
    <property type="match status" value="1"/>
</dbReference>
<evidence type="ECO:0000256" key="5">
    <source>
        <dbReference type="PROSITE-ProRule" id="PRU00277"/>
    </source>
</evidence>
<evidence type="ECO:0000256" key="4">
    <source>
        <dbReference type="ARBA" id="ARBA00023235"/>
    </source>
</evidence>
<dbReference type="InterPro" id="IPR044609">
    <property type="entry name" value="FKBP2/11"/>
</dbReference>
<comment type="caution">
    <text evidence="9">The sequence shown here is derived from an EMBL/GenBank/DDBJ whole genome shotgun (WGS) entry which is preliminary data.</text>
</comment>
<keyword evidence="4 5" id="KW-0413">Isomerase</keyword>
<gene>
    <name evidence="9" type="ORF">GCM10009839_88000</name>
</gene>
<name>A0ABP5H241_9ACTN</name>
<comment type="catalytic activity">
    <reaction evidence="1 5">
        <text>[protein]-peptidylproline (omega=180) = [protein]-peptidylproline (omega=0)</text>
        <dbReference type="Rhea" id="RHEA:16237"/>
        <dbReference type="Rhea" id="RHEA-COMP:10747"/>
        <dbReference type="Rhea" id="RHEA-COMP:10748"/>
        <dbReference type="ChEBI" id="CHEBI:83833"/>
        <dbReference type="ChEBI" id="CHEBI:83834"/>
        <dbReference type="EC" id="5.2.1.8"/>
    </reaction>
</comment>
<feature type="domain" description="PPIase FKBP-type" evidence="8">
    <location>
        <begin position="99"/>
        <end position="192"/>
    </location>
</feature>
<dbReference type="PROSITE" id="PS50059">
    <property type="entry name" value="FKBP_PPIASE"/>
    <property type="match status" value="2"/>
</dbReference>
<dbReference type="Proteomes" id="UP001500751">
    <property type="component" value="Unassembled WGS sequence"/>
</dbReference>
<evidence type="ECO:0000259" key="8">
    <source>
        <dbReference type="PROSITE" id="PS50059"/>
    </source>
</evidence>
<dbReference type="Pfam" id="PF00254">
    <property type="entry name" value="FKBP_C"/>
    <property type="match status" value="2"/>
</dbReference>
<dbReference type="GO" id="GO:0016853">
    <property type="term" value="F:isomerase activity"/>
    <property type="evidence" value="ECO:0007669"/>
    <property type="project" value="UniProtKB-KW"/>
</dbReference>
<keyword evidence="7" id="KW-0732">Signal</keyword>
<accession>A0ABP5H241</accession>
<dbReference type="Gene3D" id="3.10.50.40">
    <property type="match status" value="2"/>
</dbReference>
<evidence type="ECO:0000313" key="10">
    <source>
        <dbReference type="Proteomes" id="UP001500751"/>
    </source>
</evidence>
<feature type="compositionally biased region" description="Low complexity" evidence="6">
    <location>
        <begin position="32"/>
        <end position="63"/>
    </location>
</feature>
<dbReference type="EC" id="5.2.1.8" evidence="2 5"/>
<dbReference type="RefSeq" id="WP_344671714.1">
    <property type="nucleotide sequence ID" value="NZ_BAAAQN010000090.1"/>
</dbReference>
<feature type="chain" id="PRO_5047478922" description="peptidylprolyl isomerase" evidence="7">
    <location>
        <begin position="33"/>
        <end position="344"/>
    </location>
</feature>
<keyword evidence="10" id="KW-1185">Reference proteome</keyword>
<proteinExistence type="predicted"/>
<evidence type="ECO:0000256" key="1">
    <source>
        <dbReference type="ARBA" id="ARBA00000971"/>
    </source>
</evidence>
<dbReference type="EMBL" id="BAAAQN010000090">
    <property type="protein sequence ID" value="GAA2063130.1"/>
    <property type="molecule type" value="Genomic_DNA"/>
</dbReference>
<feature type="domain" description="PPIase FKBP-type" evidence="8">
    <location>
        <begin position="253"/>
        <end position="344"/>
    </location>
</feature>
<keyword evidence="3 5" id="KW-0697">Rotamase</keyword>
<organism evidence="9 10">
    <name type="scientific">Catenulispora yoronensis</name>
    <dbReference type="NCBI Taxonomy" id="450799"/>
    <lineage>
        <taxon>Bacteria</taxon>
        <taxon>Bacillati</taxon>
        <taxon>Actinomycetota</taxon>
        <taxon>Actinomycetes</taxon>
        <taxon>Catenulisporales</taxon>
        <taxon>Catenulisporaceae</taxon>
        <taxon>Catenulispora</taxon>
    </lineage>
</organism>